<organism evidence="9">
    <name type="scientific">Musca domestica</name>
    <name type="common">House fly</name>
    <dbReference type="NCBI Taxonomy" id="7370"/>
    <lineage>
        <taxon>Eukaryota</taxon>
        <taxon>Metazoa</taxon>
        <taxon>Ecdysozoa</taxon>
        <taxon>Arthropoda</taxon>
        <taxon>Hexapoda</taxon>
        <taxon>Insecta</taxon>
        <taxon>Pterygota</taxon>
        <taxon>Neoptera</taxon>
        <taxon>Endopterygota</taxon>
        <taxon>Diptera</taxon>
        <taxon>Brachycera</taxon>
        <taxon>Muscomorpha</taxon>
        <taxon>Muscoidea</taxon>
        <taxon>Muscidae</taxon>
        <taxon>Musca</taxon>
    </lineage>
</organism>
<feature type="disulfide bond" evidence="6">
    <location>
        <begin position="208"/>
        <end position="217"/>
    </location>
</feature>
<keyword evidence="3 5" id="KW-0479">Metal-binding</keyword>
<feature type="disulfide bond" evidence="6">
    <location>
        <begin position="271"/>
        <end position="284"/>
    </location>
</feature>
<evidence type="ECO:0000259" key="8">
    <source>
        <dbReference type="PROSITE" id="PS51408"/>
    </source>
</evidence>
<dbReference type="PROSITE" id="PS51408">
    <property type="entry name" value="TRANSFERRIN_LIKE_4"/>
    <property type="match status" value="2"/>
</dbReference>
<feature type="domain" description="Transferrin-like" evidence="8">
    <location>
        <begin position="27"/>
        <end position="367"/>
    </location>
</feature>
<dbReference type="Proteomes" id="UP001652621">
    <property type="component" value="Unplaced"/>
</dbReference>
<dbReference type="GO" id="GO:0005886">
    <property type="term" value="C:plasma membrane"/>
    <property type="evidence" value="ECO:0007669"/>
    <property type="project" value="TreeGrafter"/>
</dbReference>
<comment type="similarity">
    <text evidence="3">Belongs to the transferrin family.</text>
</comment>
<feature type="signal peptide" evidence="7">
    <location>
        <begin position="1"/>
        <end position="22"/>
    </location>
</feature>
<feature type="binding site" evidence="5">
    <location>
        <position position="226"/>
    </location>
    <ligand>
        <name>Fe(3+)</name>
        <dbReference type="ChEBI" id="CHEBI:29034"/>
        <label>1</label>
    </ligand>
</feature>
<dbReference type="EnsemblMetazoa" id="MDOA000356-RA">
    <property type="protein sequence ID" value="MDOA000356-PA"/>
    <property type="gene ID" value="MDOA000356"/>
</dbReference>
<name>A0A1I8M1R5_MUSDO</name>
<dbReference type="Gene3D" id="3.40.190.10">
    <property type="entry name" value="Periplasmic binding protein-like II"/>
    <property type="match status" value="5"/>
</dbReference>
<keyword evidence="2 6" id="KW-1015">Disulfide bond</keyword>
<evidence type="ECO:0000256" key="6">
    <source>
        <dbReference type="PIRSR" id="PIRSR002549-4"/>
    </source>
</evidence>
<evidence type="ECO:0000313" key="10">
    <source>
        <dbReference type="Proteomes" id="UP001652621"/>
    </source>
</evidence>
<dbReference type="RefSeq" id="XP_005179570.1">
    <property type="nucleotide sequence ID" value="XM_005179513.3"/>
</dbReference>
<feature type="binding site" evidence="4">
    <location>
        <position position="145"/>
    </location>
    <ligand>
        <name>hydrogencarbonate</name>
        <dbReference type="ChEBI" id="CHEBI:17544"/>
        <label>1</label>
    </ligand>
</feature>
<dbReference type="PROSITE" id="PS00206">
    <property type="entry name" value="TRANSFERRIN_LIKE_2"/>
    <property type="match status" value="1"/>
</dbReference>
<keyword evidence="1" id="KW-0677">Repeat</keyword>
<dbReference type="Pfam" id="PF00405">
    <property type="entry name" value="Transferrin"/>
    <property type="match status" value="2"/>
</dbReference>
<dbReference type="InterPro" id="IPR018195">
    <property type="entry name" value="Transferrin_Fe_BS"/>
</dbReference>
<dbReference type="GO" id="GO:0005615">
    <property type="term" value="C:extracellular space"/>
    <property type="evidence" value="ECO:0007669"/>
    <property type="project" value="InterPro"/>
</dbReference>
<evidence type="ECO:0000256" key="1">
    <source>
        <dbReference type="ARBA" id="ARBA00022737"/>
    </source>
</evidence>
<reference evidence="11" key="2">
    <citation type="submission" date="2025-04" db="UniProtKB">
        <authorList>
            <consortium name="RefSeq"/>
        </authorList>
    </citation>
    <scope>IDENTIFICATION</scope>
    <source>
        <strain evidence="11">Aabys</strain>
    </source>
</reference>
<dbReference type="InterPro" id="IPR016357">
    <property type="entry name" value="Transferrin"/>
</dbReference>
<dbReference type="AlphaFoldDB" id="A0A1I8M1R5"/>
<dbReference type="CDD" id="cd13529">
    <property type="entry name" value="PBP2_transferrin"/>
    <property type="match status" value="1"/>
</dbReference>
<feature type="disulfide bond" evidence="6">
    <location>
        <begin position="39"/>
        <end position="55"/>
    </location>
</feature>
<dbReference type="PANTHER" id="PTHR11485">
    <property type="entry name" value="TRANSFERRIN"/>
    <property type="match status" value="1"/>
</dbReference>
<feature type="disulfide bond" evidence="6">
    <location>
        <begin position="185"/>
        <end position="211"/>
    </location>
</feature>
<keyword evidence="3 5" id="KW-0408">Iron</keyword>
<dbReference type="PIRSF" id="PIRSF002549">
    <property type="entry name" value="Transferrin"/>
    <property type="match status" value="1"/>
</dbReference>
<feature type="domain" description="Transferrin-like" evidence="8">
    <location>
        <begin position="373"/>
        <end position="622"/>
    </location>
</feature>
<evidence type="ECO:0000256" key="4">
    <source>
        <dbReference type="PIRSR" id="PIRSR002549-2"/>
    </source>
</evidence>
<dbReference type="GO" id="GO:0046872">
    <property type="term" value="F:metal ion binding"/>
    <property type="evidence" value="ECO:0007669"/>
    <property type="project" value="UniProtKB-KW"/>
</dbReference>
<dbReference type="SUPFAM" id="SSF53850">
    <property type="entry name" value="Periplasmic binding protein-like II"/>
    <property type="match status" value="2"/>
</dbReference>
<dbReference type="KEGG" id="mde:101895070"/>
<keyword evidence="3" id="KW-0813">Transport</keyword>
<evidence type="ECO:0000256" key="2">
    <source>
        <dbReference type="ARBA" id="ARBA00023157"/>
    </source>
</evidence>
<feature type="binding site" evidence="5">
    <location>
        <position position="112"/>
    </location>
    <ligand>
        <name>Fe(3+)</name>
        <dbReference type="ChEBI" id="CHEBI:29034"/>
        <label>1</label>
    </ligand>
</feature>
<evidence type="ECO:0000256" key="5">
    <source>
        <dbReference type="PIRSR" id="PIRSR002549-3"/>
    </source>
</evidence>
<dbReference type="GO" id="GO:0005769">
    <property type="term" value="C:early endosome"/>
    <property type="evidence" value="ECO:0007669"/>
    <property type="project" value="TreeGrafter"/>
</dbReference>
<keyword evidence="7" id="KW-0732">Signal</keyword>
<proteinExistence type="inferred from homology"/>
<evidence type="ECO:0000313" key="11">
    <source>
        <dbReference type="RefSeq" id="XP_005179570.1"/>
    </source>
</evidence>
<keyword evidence="10" id="KW-1185">Reference proteome</keyword>
<dbReference type="OrthoDB" id="5914301at2759"/>
<feature type="disulfide bond" evidence="6">
    <location>
        <begin position="386"/>
        <end position="404"/>
    </location>
</feature>
<feature type="disulfide bond" evidence="6">
    <location>
        <begin position="376"/>
        <end position="410"/>
    </location>
</feature>
<dbReference type="GeneID" id="101895070"/>
<accession>A0A1I8M1R5</accession>
<feature type="disulfide bond" evidence="6">
    <location>
        <begin position="136"/>
        <end position="232"/>
    </location>
</feature>
<feature type="binding site" evidence="4">
    <location>
        <position position="138"/>
    </location>
    <ligand>
        <name>hydrogencarbonate</name>
        <dbReference type="ChEBI" id="CHEBI:17544"/>
        <label>1</label>
    </ligand>
</feature>
<comment type="function">
    <text evidence="3">Transferrins are iron binding transport proteins which bind Fe(3+) ion in association with the binding of an anion, usually bicarbonate.</text>
</comment>
<dbReference type="SMART" id="SM00094">
    <property type="entry name" value="TR_FER"/>
    <property type="match status" value="1"/>
</dbReference>
<reference evidence="9" key="1">
    <citation type="submission" date="2020-05" db="UniProtKB">
        <authorList>
            <consortium name="EnsemblMetazoa"/>
        </authorList>
    </citation>
    <scope>IDENTIFICATION</scope>
    <source>
        <strain evidence="9">Aabys</strain>
    </source>
</reference>
<dbReference type="VEuPathDB" id="VectorBase:MDOA000356"/>
<evidence type="ECO:0000256" key="7">
    <source>
        <dbReference type="SAM" id="SignalP"/>
    </source>
</evidence>
<evidence type="ECO:0000256" key="3">
    <source>
        <dbReference type="PIRNR" id="PIRNR002549"/>
    </source>
</evidence>
<dbReference type="InterPro" id="IPR001156">
    <property type="entry name" value="Transferrin-like_dom"/>
</dbReference>
<dbReference type="GO" id="GO:0006826">
    <property type="term" value="P:iron ion transport"/>
    <property type="evidence" value="ECO:0007669"/>
    <property type="project" value="UniProtKB-KW"/>
</dbReference>
<feature type="binding site" evidence="4">
    <location>
        <position position="142"/>
    </location>
    <ligand>
        <name>hydrogencarbonate</name>
        <dbReference type="ChEBI" id="CHEBI:17544"/>
        <label>1</label>
    </ligand>
</feature>
<sequence>MRHRNMLTYIFLVLGSLVAVQCEELVYRMCVPKKYFADCLNLLKDPSEAGIHMECIPGRDRIDCLDMINQRRADVMASEPEDMYVAYHSQNADYRVISEIRSKEDNEAPFRYEGIILIKNNSTIHSLADLHGTKSCHTGFGRTVGYKIPLTKLKNAGVLQISLNPEITATERELKTLSEFFTESCMVGSYSPYPETDRLLKKKYPNLCALCEKPDQCDYPDIYSGYDGAIRCLDKGRGDVAFTKVQFVKRYFGLIPGIVAEGDASQYDYLCEDGSRRPITGPACSWAQRPWTGYISNTHSVQGEENLHNLQNRLEKFFENGLHAQNKEAASHLLINENSVYHSKSHGVEPKEYLEAAGYRDVIERDGSDIRKMIMCVQTDIELEKCNAMRRAAYSRDIRPEMECVEKEDCISAVKEGKADVTAVKAKLNKEARGNGLEAIVYENYAENDVYVAVVEPALSREKLFSSQINFDEHNERAHKAADYLNKLRGINYCQTTPSADKEIMIVNAKNLDQYKNKQLLCSNLEKKPITEWKSCNFDVNLPTAVFMRDTMTPIEKKTLKHLFISLSDTFGKRSKLSDVFALFGAFSRTEENVLFDDNAVEFITDLRNAQAKEELYESLSCA</sequence>
<dbReference type="GO" id="GO:0055037">
    <property type="term" value="C:recycling endosome"/>
    <property type="evidence" value="ECO:0007669"/>
    <property type="project" value="TreeGrafter"/>
</dbReference>
<dbReference type="PRINTS" id="PR00422">
    <property type="entry name" value="TRANSFERRIN"/>
</dbReference>
<protein>
    <recommendedName>
        <fullName evidence="3">Transferrin</fullName>
    </recommendedName>
</protein>
<feature type="chain" id="PRO_5044559712" description="Transferrin" evidence="7">
    <location>
        <begin position="23"/>
        <end position="623"/>
    </location>
</feature>
<dbReference type="eggNOG" id="ENOG502QSZB">
    <property type="taxonomic scope" value="Eukaryota"/>
</dbReference>
<evidence type="ECO:0000313" key="9">
    <source>
        <dbReference type="EnsemblMetazoa" id="MDOA000356-PA"/>
    </source>
</evidence>
<dbReference type="PANTHER" id="PTHR11485:SF57">
    <property type="entry name" value="TRANSFERRIN"/>
    <property type="match status" value="1"/>
</dbReference>
<gene>
    <name evidence="9" type="primary">101895070</name>
    <name evidence="11" type="synonym">LOC101895070</name>
</gene>
<keyword evidence="3" id="KW-0406">Ion transport</keyword>
<keyword evidence="3" id="KW-0410">Iron transport</keyword>
<dbReference type="VEuPathDB" id="VectorBase:MDOMA2_010015"/>